<protein>
    <recommendedName>
        <fullName evidence="4">Flagellar assembly factor FliW</fullName>
    </recommendedName>
</protein>
<comment type="function">
    <text evidence="4">Acts as an anti-CsrA protein, binds CsrA and prevents it from repressing translation of its target genes, one of which is flagellin. Binds to flagellin and participates in the assembly of the flagellum.</text>
</comment>
<comment type="subunit">
    <text evidence="4">Interacts with translational regulator CsrA and flagellin(s).</text>
</comment>
<dbReference type="InterPro" id="IPR024046">
    <property type="entry name" value="Flagellar_assmbl_FliW_dom_sf"/>
</dbReference>
<keyword evidence="6" id="KW-1185">Reference proteome</keyword>
<keyword evidence="3 4" id="KW-0810">Translation regulation</keyword>
<keyword evidence="5" id="KW-0966">Cell projection</keyword>
<evidence type="ECO:0000256" key="2">
    <source>
        <dbReference type="ARBA" id="ARBA00022795"/>
    </source>
</evidence>
<dbReference type="Pfam" id="PF02623">
    <property type="entry name" value="FliW"/>
    <property type="match status" value="1"/>
</dbReference>
<dbReference type="GO" id="GO:0006417">
    <property type="term" value="P:regulation of translation"/>
    <property type="evidence" value="ECO:0007669"/>
    <property type="project" value="UniProtKB-KW"/>
</dbReference>
<gene>
    <name evidence="4" type="primary">fliW</name>
    <name evidence="5" type="ORF">SAMN05216352_10250</name>
</gene>
<dbReference type="NCBIfam" id="NF009793">
    <property type="entry name" value="PRK13285.1-1"/>
    <property type="match status" value="1"/>
</dbReference>
<dbReference type="PANTHER" id="PTHR39190">
    <property type="entry name" value="FLAGELLAR ASSEMBLY FACTOR FLIW"/>
    <property type="match status" value="1"/>
</dbReference>
<proteinExistence type="inferred from homology"/>
<dbReference type="Gene3D" id="2.30.290.10">
    <property type="entry name" value="BH3618-like"/>
    <property type="match status" value="1"/>
</dbReference>
<name>A0A1G8E2V2_9BACI</name>
<dbReference type="PANTHER" id="PTHR39190:SF1">
    <property type="entry name" value="FLAGELLAR ASSEMBLY FACTOR FLIW"/>
    <property type="match status" value="1"/>
</dbReference>
<dbReference type="EMBL" id="FNDU01000002">
    <property type="protein sequence ID" value="SDH64243.1"/>
    <property type="molecule type" value="Genomic_DNA"/>
</dbReference>
<dbReference type="RefSeq" id="WP_091580895.1">
    <property type="nucleotide sequence ID" value="NZ_FNDU01000002.1"/>
</dbReference>
<keyword evidence="5" id="KW-0282">Flagellum</keyword>
<dbReference type="OrthoDB" id="9801235at2"/>
<dbReference type="STRING" id="930129.SAMN05216352_10250"/>
<organism evidence="5 6">
    <name type="scientific">Alteribacillus bidgolensis</name>
    <dbReference type="NCBI Taxonomy" id="930129"/>
    <lineage>
        <taxon>Bacteria</taxon>
        <taxon>Bacillati</taxon>
        <taxon>Bacillota</taxon>
        <taxon>Bacilli</taxon>
        <taxon>Bacillales</taxon>
        <taxon>Bacillaceae</taxon>
        <taxon>Alteribacillus</taxon>
    </lineage>
</organism>
<evidence type="ECO:0000313" key="5">
    <source>
        <dbReference type="EMBL" id="SDH64243.1"/>
    </source>
</evidence>
<keyword evidence="2 4" id="KW-1005">Bacterial flagellum biogenesis</keyword>
<comment type="similarity">
    <text evidence="4">Belongs to the FliW family.</text>
</comment>
<evidence type="ECO:0000256" key="3">
    <source>
        <dbReference type="ARBA" id="ARBA00022845"/>
    </source>
</evidence>
<evidence type="ECO:0000313" key="6">
    <source>
        <dbReference type="Proteomes" id="UP000199017"/>
    </source>
</evidence>
<dbReference type="GO" id="GO:0044780">
    <property type="term" value="P:bacterial-type flagellum assembly"/>
    <property type="evidence" value="ECO:0007669"/>
    <property type="project" value="UniProtKB-UniRule"/>
</dbReference>
<sequence>MKLQTKHLGEVDIQQEEIYQFEQGLPAFEEETAFVLLPFSNDNIFFILQSVNNPELAFVVANPFHFFNDYQVKLSDSVLEQLAIEKEEDVAIFSVLTLEEPFNKTTANLQAPIVLNASKNKGKQFVLTESDYQTKHSLFPQQAQTAENEKGGR</sequence>
<evidence type="ECO:0000256" key="1">
    <source>
        <dbReference type="ARBA" id="ARBA00022490"/>
    </source>
</evidence>
<evidence type="ECO:0000256" key="4">
    <source>
        <dbReference type="HAMAP-Rule" id="MF_01185"/>
    </source>
</evidence>
<dbReference type="GO" id="GO:0005737">
    <property type="term" value="C:cytoplasm"/>
    <property type="evidence" value="ECO:0007669"/>
    <property type="project" value="UniProtKB-SubCell"/>
</dbReference>
<keyword evidence="5" id="KW-0969">Cilium</keyword>
<reference evidence="5 6" key="1">
    <citation type="submission" date="2016-10" db="EMBL/GenBank/DDBJ databases">
        <authorList>
            <person name="de Groot N.N."/>
        </authorList>
    </citation>
    <scope>NUCLEOTIDE SEQUENCE [LARGE SCALE GENOMIC DNA]</scope>
    <source>
        <strain evidence="6">P4B,CCM 7963,CECT 7998,DSM 25260,IBRC-M 10614,KCTC 13821</strain>
    </source>
</reference>
<dbReference type="InterPro" id="IPR003775">
    <property type="entry name" value="Flagellar_assembly_factor_FliW"/>
</dbReference>
<dbReference type="Proteomes" id="UP000199017">
    <property type="component" value="Unassembled WGS sequence"/>
</dbReference>
<keyword evidence="1 4" id="KW-0963">Cytoplasm</keyword>
<dbReference type="AlphaFoldDB" id="A0A1G8E2V2"/>
<accession>A0A1G8E2V2</accession>
<comment type="subcellular location">
    <subcellularLocation>
        <location evidence="4">Cytoplasm</location>
    </subcellularLocation>
</comment>
<dbReference type="HAMAP" id="MF_01185">
    <property type="entry name" value="FliW"/>
    <property type="match status" value="1"/>
</dbReference>
<keyword evidence="4" id="KW-0143">Chaperone</keyword>
<dbReference type="SUPFAM" id="SSF141457">
    <property type="entry name" value="BH3618-like"/>
    <property type="match status" value="1"/>
</dbReference>